<evidence type="ECO:0000313" key="4">
    <source>
        <dbReference type="Proteomes" id="UP000600565"/>
    </source>
</evidence>
<comment type="caution">
    <text evidence="3">The sequence shown here is derived from an EMBL/GenBank/DDBJ whole genome shotgun (WGS) entry which is preliminary data.</text>
</comment>
<keyword evidence="2" id="KW-0472">Membrane</keyword>
<reference evidence="3 4" key="1">
    <citation type="submission" date="2020-08" db="EMBL/GenBank/DDBJ databases">
        <title>A Genomic Blueprint of the Chicken Gut Microbiome.</title>
        <authorList>
            <person name="Gilroy R."/>
            <person name="Ravi A."/>
            <person name="Getino M."/>
            <person name="Pursley I."/>
            <person name="Horton D.L."/>
            <person name="Alikhan N.-F."/>
            <person name="Baker D."/>
            <person name="Gharbi K."/>
            <person name="Hall N."/>
            <person name="Watson M."/>
            <person name="Adriaenssens E.M."/>
            <person name="Foster-Nyarko E."/>
            <person name="Jarju S."/>
            <person name="Secka A."/>
            <person name="Antonio M."/>
            <person name="Oren A."/>
            <person name="Chaudhuri R."/>
            <person name="La Ragione R.M."/>
            <person name="Hildebrand F."/>
            <person name="Pallen M.J."/>
        </authorList>
    </citation>
    <scope>NUCLEOTIDE SEQUENCE [LARGE SCALE GENOMIC DNA]</scope>
    <source>
        <strain evidence="3 4">Sa1YVA6</strain>
    </source>
</reference>
<organism evidence="3 4">
    <name type="scientific">Solibacillus merdavium</name>
    <dbReference type="NCBI Taxonomy" id="2762218"/>
    <lineage>
        <taxon>Bacteria</taxon>
        <taxon>Bacillati</taxon>
        <taxon>Bacillota</taxon>
        <taxon>Bacilli</taxon>
        <taxon>Bacillales</taxon>
        <taxon>Caryophanaceae</taxon>
        <taxon>Solibacillus</taxon>
    </lineage>
</organism>
<protein>
    <submittedName>
        <fullName evidence="3">HlyD family secretion protein</fullName>
    </submittedName>
</protein>
<evidence type="ECO:0000313" key="3">
    <source>
        <dbReference type="EMBL" id="MBD8035049.1"/>
    </source>
</evidence>
<dbReference type="Proteomes" id="UP000600565">
    <property type="component" value="Unassembled WGS sequence"/>
</dbReference>
<keyword evidence="4" id="KW-1185">Reference proteome</keyword>
<dbReference type="EMBL" id="JACSPW010000033">
    <property type="protein sequence ID" value="MBD8035049.1"/>
    <property type="molecule type" value="Genomic_DNA"/>
</dbReference>
<dbReference type="RefSeq" id="WP_191705525.1">
    <property type="nucleotide sequence ID" value="NZ_JACSPW010000033.1"/>
</dbReference>
<sequence length="470" mass="53373">MLITKKVKFFSILAMFFVVVNGYLLLKDNDIILKKYYINNVQFAVAENHEKVFETDAVVSSKYEHFIAAPVQSINEVLVAEGQSISALSELAIYKPEEAEREVTRLQTDREAYANELAELERIVSDLQYEGSSSTPSTATDSTTLGDNENWNINLTLELGIEQNTPTAEGIAIIQRSIAETERQLSILDSMISQLSSNNSLTSPVDGVVKEIVLEGDSITFKIQSQEKKVVAYVTYKDWQEIEIGQSATISFGEKDEYSVEGNVLEKQQIPARNSIAFNEILKKKKINRDETVYEVSIEPTDMLLEKPIGTLAKAKITTVEANDSFQVRDHWLVQYKEGNEENLIYAVGDDGKTKLEPVNVAFKHKAEIKQTEFMYEESVEENAEETKIPAEPRIQTVQLKNPDEKEEIPSKRDLEDTAVFTAPIATTQIFIDGDEKNLLAPTFRPYPLQTFDWDYVDVTWRETLWYLMK</sequence>
<evidence type="ECO:0000256" key="1">
    <source>
        <dbReference type="SAM" id="Coils"/>
    </source>
</evidence>
<feature type="coiled-coil region" evidence="1">
    <location>
        <begin position="103"/>
        <end position="130"/>
    </location>
</feature>
<feature type="transmembrane region" description="Helical" evidence="2">
    <location>
        <begin position="7"/>
        <end position="26"/>
    </location>
</feature>
<keyword evidence="1" id="KW-0175">Coiled coil</keyword>
<name>A0ABR8XT55_9BACL</name>
<keyword evidence="2" id="KW-1133">Transmembrane helix</keyword>
<evidence type="ECO:0000256" key="2">
    <source>
        <dbReference type="SAM" id="Phobius"/>
    </source>
</evidence>
<gene>
    <name evidence="3" type="ORF">H9632_18505</name>
</gene>
<accession>A0ABR8XT55</accession>
<keyword evidence="2" id="KW-0812">Transmembrane</keyword>
<proteinExistence type="predicted"/>